<dbReference type="RefSeq" id="WP_377862646.1">
    <property type="nucleotide sequence ID" value="NZ_JBHLZU010000039.1"/>
</dbReference>
<dbReference type="Proteomes" id="UP001589693">
    <property type="component" value="Unassembled WGS sequence"/>
</dbReference>
<keyword evidence="3" id="KW-1185">Reference proteome</keyword>
<sequence length="328" mass="37269">MTIQVKPSLPLGEERDDQTAAETPHNPTQLHRPAFLLNTPFSYSTDVANNAWMEELNKDERTPNTTKAMVQFLELYSYLAADSLVYLLPTPRIDGLQDLVFTANLGVVLEHVPGGDTVVLSNFTSEPRRGETEIGLRFFESMGYRTFVPETKFEGEAELKHLYDNVYVGGYGLRSQPETYDWMERTFDMKVVKLRLTDPYLYHLDCTVFPLTREQTLVCTEMYEEDELEELEKHTEVIDVSPDASTSGICNSVRLHNTIVNASNIHDLKAGTEDYDLEVAKNRTLEDIAAKYAFELALINLSEYHKGGALLSCMVMHLNRSSYAFQLI</sequence>
<organism evidence="2 3">
    <name type="scientific">Allokutzneria oryzae</name>
    <dbReference type="NCBI Taxonomy" id="1378989"/>
    <lineage>
        <taxon>Bacteria</taxon>
        <taxon>Bacillati</taxon>
        <taxon>Actinomycetota</taxon>
        <taxon>Actinomycetes</taxon>
        <taxon>Pseudonocardiales</taxon>
        <taxon>Pseudonocardiaceae</taxon>
        <taxon>Allokutzneria</taxon>
    </lineage>
</organism>
<accession>A0ABV6A9D2</accession>
<dbReference type="Gene3D" id="3.75.10.10">
    <property type="entry name" value="L-arginine/glycine Amidinotransferase, Chain A"/>
    <property type="match status" value="1"/>
</dbReference>
<comment type="caution">
    <text evidence="2">The sequence shown here is derived from an EMBL/GenBank/DDBJ whole genome shotgun (WGS) entry which is preliminary data.</text>
</comment>
<dbReference type="EMBL" id="JBHLZU010000039">
    <property type="protein sequence ID" value="MFB9909732.1"/>
    <property type="molecule type" value="Genomic_DNA"/>
</dbReference>
<feature type="region of interest" description="Disordered" evidence="1">
    <location>
        <begin position="1"/>
        <end position="31"/>
    </location>
</feature>
<protein>
    <submittedName>
        <fullName evidence="2">Dimethylarginine dimethylaminohydrolase family protein</fullName>
    </submittedName>
</protein>
<dbReference type="Pfam" id="PF19420">
    <property type="entry name" value="DDAH_eukar"/>
    <property type="match status" value="1"/>
</dbReference>
<evidence type="ECO:0000313" key="2">
    <source>
        <dbReference type="EMBL" id="MFB9909732.1"/>
    </source>
</evidence>
<name>A0ABV6A9D2_9PSEU</name>
<proteinExistence type="predicted"/>
<evidence type="ECO:0000313" key="3">
    <source>
        <dbReference type="Proteomes" id="UP001589693"/>
    </source>
</evidence>
<reference evidence="2 3" key="1">
    <citation type="submission" date="2024-09" db="EMBL/GenBank/DDBJ databases">
        <authorList>
            <person name="Sun Q."/>
            <person name="Mori K."/>
        </authorList>
    </citation>
    <scope>NUCLEOTIDE SEQUENCE [LARGE SCALE GENOMIC DNA]</scope>
    <source>
        <strain evidence="2 3">TBRC 7907</strain>
    </source>
</reference>
<gene>
    <name evidence="2" type="ORF">ACFFQA_37865</name>
</gene>
<dbReference type="SUPFAM" id="SSF55909">
    <property type="entry name" value="Pentein"/>
    <property type="match status" value="1"/>
</dbReference>
<evidence type="ECO:0000256" key="1">
    <source>
        <dbReference type="SAM" id="MobiDB-lite"/>
    </source>
</evidence>